<dbReference type="NCBIfam" id="TIGR02687">
    <property type="entry name" value="BREX-1 system phosphatase PglZ type A"/>
    <property type="match status" value="1"/>
</dbReference>
<dbReference type="AlphaFoldDB" id="A0A511N8J5"/>
<dbReference type="EMBL" id="BJXB01000029">
    <property type="protein sequence ID" value="GEM49173.1"/>
    <property type="molecule type" value="Genomic_DNA"/>
</dbReference>
<evidence type="ECO:0000313" key="1">
    <source>
        <dbReference type="EMBL" id="GEM49173.1"/>
    </source>
</evidence>
<evidence type="ECO:0000313" key="2">
    <source>
        <dbReference type="Proteomes" id="UP000321306"/>
    </source>
</evidence>
<sequence length="847" mass="96996">MTIPSNLSTLFTDDRRWKHDGRRVIFWYDPSQEFQQEFDALELPKVRKWQVKDNFFTTKHELFAHAEDDFLLYLPFPEPAARENWLLDLQKSGLTFSADRAGLLFTELGLHDKNLQDVLRRHVRFFDSKTRKERLLALNIEPSISEQNLLLSMMCVLTDLKVRDEQLLIRKVLSAGLSEDSNELWSRLQKHGLEEAFWEQVKLTLGYQNKTVSLRRLMVSLLATHLQNGWSTAPAEITYFGIQPAHRAVVFMDQWKQHNQDSALWQTFSDQLAEDLDVQKYLKGIDPRNYQQADTFRALDLQILQEAALALTGTAPDFRKWSELLAGRASSIWFEDYQAAYLALQSAVDFFQALHGLPKTFPDQPEVLFQQYIDKYHRVDRAYRTFVEHFQQAELEELKPLSQAIENFYTNRFLAELGSRWSDVFGADVAKKLGFRAQQWSFFKSHVEPLLSDRVFVLISDALRYEIATELSEEISRELRGTVNLQAALSTLPSKTHWGMAALLPGNTLSVDDKGSVLRDGRSTEGLEARIKVLQQASGVEATAFKLPDLLSIPTEEMRNRIKPYRLIYVYHDVIDATGDHASSESGTFKAAREAMGDLLKAIKRLVNRLNAQKVLVTADHGFQYQRRPIEASDKLQLPKVPGVFETDRRYVLSSTPLQLESGNVQVDLSAYQKVENVQYYSPRGHLRYSISGSGVQYVHGGMSLQEMVIPILSYQHQRATKGDGGVSRKVKALITSTDRTVRNNTFTVMVVQEEPVTDKIRPRRVRIGLYEKEGRIAVTNEVLLDLASESSYATEREFPVKLIIGSRKTSSSTPYLLEVRDAEDDTVVTSEEWRVNILFSNDFDAF</sequence>
<dbReference type="Proteomes" id="UP000321306">
    <property type="component" value="Unassembled WGS sequence"/>
</dbReference>
<comment type="caution">
    <text evidence="1">The sequence shown here is derived from an EMBL/GenBank/DDBJ whole genome shotgun (WGS) entry which is preliminary data.</text>
</comment>
<reference evidence="1 2" key="1">
    <citation type="submission" date="2019-07" db="EMBL/GenBank/DDBJ databases">
        <title>Whole genome shotgun sequence of Deinococcus cellulosilyticus NBRC 106333.</title>
        <authorList>
            <person name="Hosoyama A."/>
            <person name="Uohara A."/>
            <person name="Ohji S."/>
            <person name="Ichikawa N."/>
        </authorList>
    </citation>
    <scope>NUCLEOTIDE SEQUENCE [LARGE SCALE GENOMIC DNA]</scope>
    <source>
        <strain evidence="1 2">NBRC 106333</strain>
    </source>
</reference>
<dbReference type="InterPro" id="IPR014060">
    <property type="entry name" value="PglZ"/>
</dbReference>
<accession>A0A511N8J5</accession>
<keyword evidence="2" id="KW-1185">Reference proteome</keyword>
<dbReference type="Pfam" id="PF08665">
    <property type="entry name" value="PglZ"/>
    <property type="match status" value="1"/>
</dbReference>
<protein>
    <submittedName>
        <fullName evidence="1">DNA repair protein</fullName>
    </submittedName>
</protein>
<name>A0A511N8J5_DEIC1</name>
<organism evidence="1 2">
    <name type="scientific">Deinococcus cellulosilyticus (strain DSM 18568 / NBRC 106333 / KACC 11606 / 5516J-15)</name>
    <dbReference type="NCBI Taxonomy" id="1223518"/>
    <lineage>
        <taxon>Bacteria</taxon>
        <taxon>Thermotogati</taxon>
        <taxon>Deinococcota</taxon>
        <taxon>Deinococci</taxon>
        <taxon>Deinococcales</taxon>
        <taxon>Deinococcaceae</taxon>
        <taxon>Deinococcus</taxon>
    </lineage>
</organism>
<dbReference type="RefSeq" id="WP_186816219.1">
    <property type="nucleotide sequence ID" value="NZ_BJXB01000029.1"/>
</dbReference>
<proteinExistence type="predicted"/>
<gene>
    <name evidence="1" type="ORF">DC3_48080</name>
</gene>